<dbReference type="InterPro" id="IPR036689">
    <property type="entry name" value="ESAT-6-like_sf"/>
</dbReference>
<organism evidence="2 3">
    <name type="scientific">Microbacterium azadirachtae</name>
    <dbReference type="NCBI Taxonomy" id="582680"/>
    <lineage>
        <taxon>Bacteria</taxon>
        <taxon>Bacillati</taxon>
        <taxon>Actinomycetota</taxon>
        <taxon>Actinomycetes</taxon>
        <taxon>Micrococcales</taxon>
        <taxon>Microbacteriaceae</taxon>
        <taxon>Microbacterium</taxon>
    </lineage>
</organism>
<comment type="similarity">
    <text evidence="1">Belongs to the WXG100 family.</text>
</comment>
<dbReference type="AlphaFoldDB" id="A0A0F0KTS7"/>
<dbReference type="Proteomes" id="UP000033448">
    <property type="component" value="Unassembled WGS sequence"/>
</dbReference>
<gene>
    <name evidence="2" type="ORF">RL72_01945</name>
</gene>
<evidence type="ECO:0000313" key="3">
    <source>
        <dbReference type="Proteomes" id="UP000033448"/>
    </source>
</evidence>
<dbReference type="Pfam" id="PF06013">
    <property type="entry name" value="WXG100"/>
    <property type="match status" value="1"/>
</dbReference>
<sequence length="95" mass="9852">MSVFTVDTDAVATTRLSVGATAERLQNDAAAMMAQLTQLQSSWTGAASAACQDAAEQWRGAQAHVEQALAAIAQALGSAAQFYAQAESDSTALFR</sequence>
<reference evidence="2 3" key="1">
    <citation type="submission" date="2015-02" db="EMBL/GenBank/DDBJ databases">
        <title>Draft genome sequences of ten Microbacterium spp. with emphasis on heavy metal contaminated environments.</title>
        <authorList>
            <person name="Corretto E."/>
        </authorList>
    </citation>
    <scope>NUCLEOTIDE SEQUENCE [LARGE SCALE GENOMIC DNA]</scope>
    <source>
        <strain evidence="2 3">DSM 23848</strain>
    </source>
</reference>
<comment type="caution">
    <text evidence="2">The sequence shown here is derived from an EMBL/GenBank/DDBJ whole genome shotgun (WGS) entry which is preliminary data.</text>
</comment>
<dbReference type="InterPro" id="IPR010310">
    <property type="entry name" value="T7SS_ESAT-6-like"/>
</dbReference>
<dbReference type="PATRIC" id="fig|582680.7.peg.1991"/>
<dbReference type="NCBIfam" id="TIGR03930">
    <property type="entry name" value="WXG100_ESAT6"/>
    <property type="match status" value="1"/>
</dbReference>
<evidence type="ECO:0000256" key="1">
    <source>
        <dbReference type="RuleBase" id="RU362001"/>
    </source>
</evidence>
<dbReference type="SUPFAM" id="SSF140453">
    <property type="entry name" value="EsxAB dimer-like"/>
    <property type="match status" value="1"/>
</dbReference>
<dbReference type="RefSeq" id="WP_045250635.1">
    <property type="nucleotide sequence ID" value="NZ_CP099706.1"/>
</dbReference>
<keyword evidence="3" id="KW-1185">Reference proteome</keyword>
<proteinExistence type="inferred from homology"/>
<protein>
    <recommendedName>
        <fullName evidence="1">ESAT-6-like protein</fullName>
    </recommendedName>
</protein>
<name>A0A0F0KTS7_9MICO</name>
<accession>A0A0F0KTS7</accession>
<dbReference type="Gene3D" id="1.10.287.1060">
    <property type="entry name" value="ESAT-6-like"/>
    <property type="match status" value="1"/>
</dbReference>
<evidence type="ECO:0000313" key="2">
    <source>
        <dbReference type="EMBL" id="KJL23525.1"/>
    </source>
</evidence>
<dbReference type="EMBL" id="JYIT01000076">
    <property type="protein sequence ID" value="KJL23525.1"/>
    <property type="molecule type" value="Genomic_DNA"/>
</dbReference>